<dbReference type="InterPro" id="IPR036977">
    <property type="entry name" value="DNA_primase_Znf_CHC2"/>
</dbReference>
<evidence type="ECO:0000256" key="2">
    <source>
        <dbReference type="ARBA" id="ARBA00022515"/>
    </source>
</evidence>
<feature type="domain" description="Toprim" evidence="15">
    <location>
        <begin position="265"/>
        <end position="346"/>
    </location>
</feature>
<evidence type="ECO:0000256" key="11">
    <source>
        <dbReference type="ARBA" id="ARBA00023163"/>
    </source>
</evidence>
<proteinExistence type="inferred from homology"/>
<keyword evidence="7 12" id="KW-0863">Zinc-finger</keyword>
<evidence type="ECO:0000256" key="4">
    <source>
        <dbReference type="ARBA" id="ARBA00022695"/>
    </source>
</evidence>
<dbReference type="InterPro" id="IPR006171">
    <property type="entry name" value="TOPRIM_dom"/>
</dbReference>
<evidence type="ECO:0000256" key="14">
    <source>
        <dbReference type="PIRSR" id="PIRSR002811-1"/>
    </source>
</evidence>
<dbReference type="Gene3D" id="3.90.980.10">
    <property type="entry name" value="DNA primase, catalytic core, N-terminal domain"/>
    <property type="match status" value="1"/>
</dbReference>
<comment type="catalytic activity">
    <reaction evidence="12">
        <text>ssDNA + n NTP = ssDNA/pppN(pN)n-1 hybrid + (n-1) diphosphate.</text>
        <dbReference type="EC" id="2.7.7.101"/>
    </reaction>
</comment>
<evidence type="ECO:0000256" key="12">
    <source>
        <dbReference type="HAMAP-Rule" id="MF_00974"/>
    </source>
</evidence>
<dbReference type="GO" id="GO:0006269">
    <property type="term" value="P:DNA replication, synthesis of primer"/>
    <property type="evidence" value="ECO:0007669"/>
    <property type="project" value="UniProtKB-UniRule"/>
</dbReference>
<comment type="domain">
    <text evidence="12">Contains an N-terminal zinc-binding domain, a central core domain that contains the primase activity, and a C-terminal DnaB-binding domain.</text>
</comment>
<evidence type="ECO:0000256" key="5">
    <source>
        <dbReference type="ARBA" id="ARBA00022705"/>
    </source>
</evidence>
<keyword evidence="2 12" id="KW-0639">Primosome</keyword>
<dbReference type="Pfam" id="PF01807">
    <property type="entry name" value="Zn_ribbon_DnaG"/>
    <property type="match status" value="1"/>
</dbReference>
<dbReference type="InterPro" id="IPR019475">
    <property type="entry name" value="DNA_primase_DnaB-bd"/>
</dbReference>
<dbReference type="EMBL" id="JAENIM010000041">
    <property type="protein sequence ID" value="MBK1791643.1"/>
    <property type="molecule type" value="Genomic_DNA"/>
</dbReference>
<evidence type="ECO:0000256" key="7">
    <source>
        <dbReference type="ARBA" id="ARBA00022771"/>
    </source>
</evidence>
<comment type="similarity">
    <text evidence="12 13">Belongs to the DnaG primase family.</text>
</comment>
<feature type="zinc finger region" description="CHC2-type" evidence="12 14">
    <location>
        <begin position="39"/>
        <end position="63"/>
    </location>
</feature>
<dbReference type="InterPro" id="IPR030846">
    <property type="entry name" value="DnaG_bac"/>
</dbReference>
<dbReference type="PIRSF" id="PIRSF002811">
    <property type="entry name" value="DnaG"/>
    <property type="match status" value="1"/>
</dbReference>
<keyword evidence="8 12" id="KW-0862">Zinc</keyword>
<dbReference type="PROSITE" id="PS50880">
    <property type="entry name" value="TOPRIM"/>
    <property type="match status" value="1"/>
</dbReference>
<comment type="cofactor">
    <cofactor evidence="12 13 14">
        <name>Zn(2+)</name>
        <dbReference type="ChEBI" id="CHEBI:29105"/>
    </cofactor>
    <text evidence="12 13 14">Binds 1 zinc ion per monomer.</text>
</comment>
<dbReference type="NCBIfam" id="TIGR01391">
    <property type="entry name" value="dnaG"/>
    <property type="match status" value="1"/>
</dbReference>
<dbReference type="GO" id="GO:0005737">
    <property type="term" value="C:cytoplasm"/>
    <property type="evidence" value="ECO:0007669"/>
    <property type="project" value="TreeGrafter"/>
</dbReference>
<dbReference type="EC" id="2.7.7.101" evidence="12"/>
<evidence type="ECO:0000313" key="16">
    <source>
        <dbReference type="EMBL" id="MBK1791643.1"/>
    </source>
</evidence>
<evidence type="ECO:0000256" key="1">
    <source>
        <dbReference type="ARBA" id="ARBA00022478"/>
    </source>
</evidence>
<evidence type="ECO:0000256" key="6">
    <source>
        <dbReference type="ARBA" id="ARBA00022723"/>
    </source>
</evidence>
<dbReference type="InterPro" id="IPR050219">
    <property type="entry name" value="DnaG_primase"/>
</dbReference>
<dbReference type="HAMAP" id="MF_00974">
    <property type="entry name" value="DNA_primase_DnaG"/>
    <property type="match status" value="1"/>
</dbReference>
<dbReference type="CDD" id="cd03364">
    <property type="entry name" value="TOPRIM_DnaG_primases"/>
    <property type="match status" value="1"/>
</dbReference>
<gene>
    <name evidence="12 16" type="primary">dnaG</name>
    <name evidence="16" type="ORF">JIN82_10820</name>
</gene>
<dbReference type="SMART" id="SM00400">
    <property type="entry name" value="ZnF_CHCC"/>
    <property type="match status" value="1"/>
</dbReference>
<dbReference type="SMART" id="SM00493">
    <property type="entry name" value="TOPRIM"/>
    <property type="match status" value="1"/>
</dbReference>
<dbReference type="PANTHER" id="PTHR30313">
    <property type="entry name" value="DNA PRIMASE"/>
    <property type="match status" value="1"/>
</dbReference>
<dbReference type="Pfam" id="PF08275">
    <property type="entry name" value="DNAG_N"/>
    <property type="match status" value="1"/>
</dbReference>
<dbReference type="GO" id="GO:1990077">
    <property type="term" value="C:primosome complex"/>
    <property type="evidence" value="ECO:0007669"/>
    <property type="project" value="UniProtKB-KW"/>
</dbReference>
<dbReference type="InterPro" id="IPR006295">
    <property type="entry name" value="DNA_primase_DnaG"/>
</dbReference>
<evidence type="ECO:0000256" key="9">
    <source>
        <dbReference type="ARBA" id="ARBA00022842"/>
    </source>
</evidence>
<dbReference type="Gene3D" id="3.40.1360.10">
    <property type="match status" value="1"/>
</dbReference>
<dbReference type="GO" id="GO:0008270">
    <property type="term" value="F:zinc ion binding"/>
    <property type="evidence" value="ECO:0007669"/>
    <property type="project" value="UniProtKB-UniRule"/>
</dbReference>
<dbReference type="GO" id="GO:0003899">
    <property type="term" value="F:DNA-directed RNA polymerase activity"/>
    <property type="evidence" value="ECO:0007669"/>
    <property type="project" value="UniProtKB-UniRule"/>
</dbReference>
<dbReference type="PANTHER" id="PTHR30313:SF2">
    <property type="entry name" value="DNA PRIMASE"/>
    <property type="match status" value="1"/>
</dbReference>
<comment type="subunit">
    <text evidence="12">Monomer. Interacts with DnaB.</text>
</comment>
<dbReference type="InterPro" id="IPR037068">
    <property type="entry name" value="DNA_primase_core_N_sf"/>
</dbReference>
<comment type="function">
    <text evidence="12 13">RNA polymerase that catalyzes the synthesis of short RNA molecules used as primers for DNA polymerase during DNA replication.</text>
</comment>
<evidence type="ECO:0000256" key="10">
    <source>
        <dbReference type="ARBA" id="ARBA00023125"/>
    </source>
</evidence>
<keyword evidence="9" id="KW-0460">Magnesium</keyword>
<evidence type="ECO:0000256" key="3">
    <source>
        <dbReference type="ARBA" id="ARBA00022679"/>
    </source>
</evidence>
<keyword evidence="10 12" id="KW-0238">DNA-binding</keyword>
<dbReference type="GO" id="GO:0003677">
    <property type="term" value="F:DNA binding"/>
    <property type="evidence" value="ECO:0007669"/>
    <property type="project" value="UniProtKB-KW"/>
</dbReference>
<dbReference type="Proteomes" id="UP000624703">
    <property type="component" value="Unassembled WGS sequence"/>
</dbReference>
<comment type="caution">
    <text evidence="16">The sequence shown here is derived from an EMBL/GenBank/DDBJ whole genome shotgun (WGS) entry which is preliminary data.</text>
</comment>
<sequence length="612" mass="68659">MPMIPDETREKVLAATDIADLIGSYIEVKRNGSAYVALCPFHSERTPSFNINPVRQFYHCFGCGASGDAIKFIRDYENLPYSEAVKRLADRAGIPVIEEVYDPASERKRKHIARLKELHNALARYLNELLMKSPDCRHARDYMRGRGFGGEMAQRWLVGWMPDNAQVIFKWAKEKKFSGRELVDAGICALKNDRNPNAGLYLRFRNRLMFPIHNDYGDIIAFSGRQLIEDPNSGKYINSSQTLVFDKSRVVFGLDKAKRPIMKAKFALLCEGQIDAISCSEQGIENAIAPLGTAFTPQHAKLIGRYTKEVVLCYDSDAAGFKAADRAFAHLTAEKIAVRVVSMPPKQDPDSYIKEFGIEAFRQLLDDAKEFFEFKFAHEFKNSSLNTIQEKAELARKLADLAAHVGDKLTKDALVLQIATRLGLGAEELRNDVVRAEKKHKREHSYTLAREKKEAAQEEKVQATQLDRSVATLCQLALCHSEAQEWMCEQVESLYEALQQSYGGAILLKILSQRPNCDNPAAVQTFISKLAEGDQMAVRPMLSDPPAENPVLAAEQASSMLISSHLQKKEAALRARMADPAVQADPQLLLSMMQEAKDLKEMLGNMTNRAIR</sequence>
<dbReference type="SUPFAM" id="SSF56731">
    <property type="entry name" value="DNA primase core"/>
    <property type="match status" value="1"/>
</dbReference>
<name>A0A8J7SNF1_9BACT</name>
<dbReference type="GO" id="GO:0000428">
    <property type="term" value="C:DNA-directed RNA polymerase complex"/>
    <property type="evidence" value="ECO:0007669"/>
    <property type="project" value="UniProtKB-KW"/>
</dbReference>
<evidence type="ECO:0000256" key="8">
    <source>
        <dbReference type="ARBA" id="ARBA00022833"/>
    </source>
</evidence>
<evidence type="ECO:0000313" key="17">
    <source>
        <dbReference type="Proteomes" id="UP000624703"/>
    </source>
</evidence>
<dbReference type="RefSeq" id="WP_200311662.1">
    <property type="nucleotide sequence ID" value="NZ_JAENIM010000041.1"/>
</dbReference>
<accession>A0A8J7SNF1</accession>
<dbReference type="Gene3D" id="3.90.580.10">
    <property type="entry name" value="Zinc finger, CHC2-type domain"/>
    <property type="match status" value="1"/>
</dbReference>
<dbReference type="SUPFAM" id="SSF57783">
    <property type="entry name" value="Zinc beta-ribbon"/>
    <property type="match status" value="1"/>
</dbReference>
<keyword evidence="6 12" id="KW-0479">Metal-binding</keyword>
<organism evidence="16 17">
    <name type="scientific">Persicirhabdus sediminis</name>
    <dbReference type="NCBI Taxonomy" id="454144"/>
    <lineage>
        <taxon>Bacteria</taxon>
        <taxon>Pseudomonadati</taxon>
        <taxon>Verrucomicrobiota</taxon>
        <taxon>Verrucomicrobiia</taxon>
        <taxon>Verrucomicrobiales</taxon>
        <taxon>Verrucomicrobiaceae</taxon>
        <taxon>Persicirhabdus</taxon>
    </lineage>
</organism>
<dbReference type="InterPro" id="IPR034151">
    <property type="entry name" value="TOPRIM_DnaG_bac"/>
</dbReference>
<dbReference type="InterPro" id="IPR002694">
    <property type="entry name" value="Znf_CHC2"/>
</dbReference>
<keyword evidence="17" id="KW-1185">Reference proteome</keyword>
<evidence type="ECO:0000259" key="15">
    <source>
        <dbReference type="PROSITE" id="PS50880"/>
    </source>
</evidence>
<keyword evidence="11 12" id="KW-0804">Transcription</keyword>
<reference evidence="16" key="1">
    <citation type="submission" date="2021-01" db="EMBL/GenBank/DDBJ databases">
        <title>Modified the classification status of verrucomicrobia.</title>
        <authorList>
            <person name="Feng X."/>
        </authorList>
    </citation>
    <scope>NUCLEOTIDE SEQUENCE</scope>
    <source>
        <strain evidence="16">_KCTC 22039</strain>
    </source>
</reference>
<dbReference type="Pfam" id="PF13155">
    <property type="entry name" value="Toprim_2"/>
    <property type="match status" value="1"/>
</dbReference>
<keyword evidence="4 12" id="KW-0548">Nucleotidyltransferase</keyword>
<keyword evidence="1 12" id="KW-0240">DNA-directed RNA polymerase</keyword>
<dbReference type="InterPro" id="IPR013264">
    <property type="entry name" value="DNAG_N"/>
</dbReference>
<dbReference type="AlphaFoldDB" id="A0A8J7SNF1"/>
<dbReference type="Pfam" id="PF10410">
    <property type="entry name" value="DnaB_bind"/>
    <property type="match status" value="1"/>
</dbReference>
<keyword evidence="3 12" id="KW-0808">Transferase</keyword>
<keyword evidence="5 12" id="KW-0235">DNA replication</keyword>
<dbReference type="FunFam" id="3.90.580.10:FF:000001">
    <property type="entry name" value="DNA primase"/>
    <property type="match status" value="1"/>
</dbReference>
<protein>
    <recommendedName>
        <fullName evidence="12 13">DNA primase</fullName>
        <ecNumber evidence="12">2.7.7.101</ecNumber>
    </recommendedName>
</protein>
<evidence type="ECO:0000256" key="13">
    <source>
        <dbReference type="PIRNR" id="PIRNR002811"/>
    </source>
</evidence>